<dbReference type="RefSeq" id="YP_009541879.1">
    <property type="nucleotide sequence ID" value="NC_039978.1"/>
</dbReference>
<dbReference type="EMBL" id="MH281628">
    <property type="protein sequence ID" value="AYR06088.1"/>
    <property type="molecule type" value="Genomic_DNA"/>
</dbReference>
<geneLocation type="plastid" evidence="1"/>
<dbReference type="AlphaFoldDB" id="A0A3G3MGW9"/>
<dbReference type="GeneID" id="38463654"/>
<evidence type="ECO:0000313" key="1">
    <source>
        <dbReference type="EMBL" id="AYR06088.1"/>
    </source>
</evidence>
<reference evidence="1" key="1">
    <citation type="journal article" date="2018" name="Genome Biol. Evol.">
        <title>Mitochondrial and Plastid Genomes from Coralline Red Algae Provide Insights into the Incongruent Evolutionary Histories of Organelles.</title>
        <authorList>
            <person name="Lee J."/>
            <person name="Song H.J."/>
            <person name="In Park S."/>
            <person name="Lee Y.M."/>
            <person name="Jeong S.Y."/>
            <person name="Oh Cho T."/>
            <person name="Kim J.H."/>
            <person name="Choi H.G."/>
            <person name="Choi C.G."/>
            <person name="Nelson W.A."/>
            <person name="Fredericq S."/>
            <person name="Bhattacharya D."/>
            <person name="Su Yoon H."/>
        </authorList>
    </citation>
    <scope>NUCLEOTIDE SEQUENCE</scope>
</reference>
<protein>
    <submittedName>
        <fullName evidence="1">Putative single-stranded DNA binding protein</fullName>
    </submittedName>
</protein>
<sequence length="94" mass="10772">MNVCFLTGRLLKPPSQLLSKNDDELLYIEINFLHYKNYFANIFAKSRDIVARDILEFYTTGDYVVIEGEVLITASQVLKVTEQINITDIQPACI</sequence>
<name>A0A3G3MGW9_9FLOR</name>
<accession>A0A3G3MGW9</accession>
<proteinExistence type="predicted"/>
<organism evidence="1">
    <name type="scientific">Neogoniolithon spectabile</name>
    <dbReference type="NCBI Taxonomy" id="231755"/>
    <lineage>
        <taxon>Eukaryota</taxon>
        <taxon>Rhodophyta</taxon>
        <taxon>Florideophyceae</taxon>
        <taxon>Corallinophycidae</taxon>
        <taxon>Corallinales</taxon>
        <taxon>Spongitidaceae</taxon>
        <taxon>Neogoniolithoideae</taxon>
        <taxon>Neogoniolithon</taxon>
    </lineage>
</organism>
<keyword evidence="1" id="KW-0934">Plastid</keyword>
<gene>
    <name evidence="1" type="primary">ycf41</name>
</gene>